<dbReference type="GO" id="GO:0008933">
    <property type="term" value="F:peptidoglycan lytic transglycosylase activity"/>
    <property type="evidence" value="ECO:0007669"/>
    <property type="project" value="TreeGrafter"/>
</dbReference>
<dbReference type="PROSITE" id="PS51257">
    <property type="entry name" value="PROKAR_LIPOPROTEIN"/>
    <property type="match status" value="1"/>
</dbReference>
<feature type="domain" description="Lytic transglycosylase MltA" evidence="6">
    <location>
        <begin position="143"/>
        <end position="300"/>
    </location>
</feature>
<dbReference type="GO" id="GO:0009253">
    <property type="term" value="P:peptidoglycan catabolic process"/>
    <property type="evidence" value="ECO:0007669"/>
    <property type="project" value="TreeGrafter"/>
</dbReference>
<dbReference type="Pfam" id="PF03562">
    <property type="entry name" value="MltA"/>
    <property type="match status" value="1"/>
</dbReference>
<evidence type="ECO:0000256" key="1">
    <source>
        <dbReference type="ARBA" id="ARBA00001420"/>
    </source>
</evidence>
<dbReference type="InterPro" id="IPR005300">
    <property type="entry name" value="MltA_B"/>
</dbReference>
<protein>
    <recommendedName>
        <fullName evidence="2">peptidoglycan lytic exotransglycosylase</fullName>
        <ecNumber evidence="2">4.2.2.n1</ecNumber>
    </recommendedName>
    <alternativeName>
        <fullName evidence="5">Murein hydrolase A</fullName>
    </alternativeName>
</protein>
<evidence type="ECO:0000259" key="6">
    <source>
        <dbReference type="SMART" id="SM00925"/>
    </source>
</evidence>
<reference evidence="7 8" key="1">
    <citation type="submission" date="2019-03" db="EMBL/GenBank/DDBJ databases">
        <title>Genomic Encyclopedia of Type Strains, Phase IV (KMG-IV): sequencing the most valuable type-strain genomes for metagenomic binning, comparative biology and taxonomic classification.</title>
        <authorList>
            <person name="Goeker M."/>
        </authorList>
    </citation>
    <scope>NUCLEOTIDE SEQUENCE [LARGE SCALE GENOMIC DNA]</scope>
    <source>
        <strain evidence="7 8">DSM 100309</strain>
    </source>
</reference>
<dbReference type="RefSeq" id="WP_124946156.1">
    <property type="nucleotide sequence ID" value="NZ_BHVT01000027.1"/>
</dbReference>
<evidence type="ECO:0000313" key="7">
    <source>
        <dbReference type="EMBL" id="TCV84684.1"/>
    </source>
</evidence>
<proteinExistence type="predicted"/>
<dbReference type="PANTHER" id="PTHR30124:SF0">
    <property type="entry name" value="MEMBRANE-BOUND LYTIC MUREIN TRANSGLYCOSYLASE A"/>
    <property type="match status" value="1"/>
</dbReference>
<dbReference type="AlphaFoldDB" id="A0A4R3Y2Y7"/>
<name>A0A4R3Y2Y7_9PROT</name>
<dbReference type="Pfam" id="PF06725">
    <property type="entry name" value="3D"/>
    <property type="match status" value="1"/>
</dbReference>
<dbReference type="CDD" id="cd14485">
    <property type="entry name" value="mltA_like_LT_A"/>
    <property type="match status" value="1"/>
</dbReference>
<dbReference type="InterPro" id="IPR026044">
    <property type="entry name" value="MltA"/>
</dbReference>
<sequence length="404" mass="44349">MESQIKTASPLFAILILLFGISACTTVSKPMVAPPTITIPPVVTPPISIKPEPAAPTLQISDWKALPGWQDDNPATAWEAFLQSCNGLKNQAAWQQVCKSGQQIQHPDNQSLRRFFEQNFTPYLATNPDGTSQGMITGYYEPLLRGSRTRTAKYRFPLYGPPDDLLNIELADVYPELKGLRLRGRIQGNKVVPYYNRAEIESAQSPLKGTEFLWVDDPIDLFFLQIQGSGRVKLDNGESVRIGYANQNGFPYKSIGKVLVERGELPLEKASAQGIKDWTMKNPGKMSELLNNNASYVFFREMPNHQNGPTGSLGVPLTAGRSIAVDPRSIPLGAPVFLSTTWPNSTKPLSRLVMAQDTGGAIKGGVRADFFWGFGNEAGALAGRMKQQGQLWVLLPKGYPISAN</sequence>
<dbReference type="EC" id="4.2.2.n1" evidence="2"/>
<evidence type="ECO:0000256" key="5">
    <source>
        <dbReference type="ARBA" id="ARBA00030918"/>
    </source>
</evidence>
<evidence type="ECO:0000256" key="3">
    <source>
        <dbReference type="ARBA" id="ARBA00023239"/>
    </source>
</evidence>
<dbReference type="GO" id="GO:0071555">
    <property type="term" value="P:cell wall organization"/>
    <property type="evidence" value="ECO:0007669"/>
    <property type="project" value="UniProtKB-KW"/>
</dbReference>
<dbReference type="EMBL" id="SMCO01000011">
    <property type="protein sequence ID" value="TCV84684.1"/>
    <property type="molecule type" value="Genomic_DNA"/>
</dbReference>
<evidence type="ECO:0000256" key="4">
    <source>
        <dbReference type="ARBA" id="ARBA00023316"/>
    </source>
</evidence>
<dbReference type="GO" id="GO:0019867">
    <property type="term" value="C:outer membrane"/>
    <property type="evidence" value="ECO:0007669"/>
    <property type="project" value="InterPro"/>
</dbReference>
<dbReference type="Proteomes" id="UP000295367">
    <property type="component" value="Unassembled WGS sequence"/>
</dbReference>
<dbReference type="InterPro" id="IPR010611">
    <property type="entry name" value="3D_dom"/>
</dbReference>
<dbReference type="CDD" id="cd14668">
    <property type="entry name" value="mlta_B"/>
    <property type="match status" value="1"/>
</dbReference>
<dbReference type="OrthoDB" id="9783686at2"/>
<dbReference type="PANTHER" id="PTHR30124">
    <property type="entry name" value="MEMBRANE-BOUND LYTIC MUREIN TRANSGLYCOSYLASE A"/>
    <property type="match status" value="1"/>
</dbReference>
<dbReference type="Gene3D" id="2.40.240.50">
    <property type="entry name" value="Barwin-like endoglucanases"/>
    <property type="match status" value="1"/>
</dbReference>
<gene>
    <name evidence="7" type="ORF">EDC63_11128</name>
</gene>
<accession>A0A4R3Y2Y7</accession>
<dbReference type="SMART" id="SM00925">
    <property type="entry name" value="MltA"/>
    <property type="match status" value="1"/>
</dbReference>
<evidence type="ECO:0000256" key="2">
    <source>
        <dbReference type="ARBA" id="ARBA00012587"/>
    </source>
</evidence>
<dbReference type="Gene3D" id="2.40.40.10">
    <property type="entry name" value="RlpA-like domain"/>
    <property type="match status" value="1"/>
</dbReference>
<dbReference type="PIRSF" id="PIRSF019422">
    <property type="entry name" value="MltA"/>
    <property type="match status" value="1"/>
</dbReference>
<dbReference type="InterPro" id="IPR036908">
    <property type="entry name" value="RlpA-like_sf"/>
</dbReference>
<evidence type="ECO:0000313" key="8">
    <source>
        <dbReference type="Proteomes" id="UP000295367"/>
    </source>
</evidence>
<keyword evidence="8" id="KW-1185">Reference proteome</keyword>
<comment type="caution">
    <text evidence="7">The sequence shown here is derived from an EMBL/GenBank/DDBJ whole genome shotgun (WGS) entry which is preliminary data.</text>
</comment>
<dbReference type="GO" id="GO:0009254">
    <property type="term" value="P:peptidoglycan turnover"/>
    <property type="evidence" value="ECO:0007669"/>
    <property type="project" value="InterPro"/>
</dbReference>
<organism evidence="7 8">
    <name type="scientific">Sulfurirhabdus autotrophica</name>
    <dbReference type="NCBI Taxonomy" id="1706046"/>
    <lineage>
        <taxon>Bacteria</taxon>
        <taxon>Pseudomonadati</taxon>
        <taxon>Pseudomonadota</taxon>
        <taxon>Betaproteobacteria</taxon>
        <taxon>Nitrosomonadales</taxon>
        <taxon>Sulfuricellaceae</taxon>
        <taxon>Sulfurirhabdus</taxon>
    </lineage>
</organism>
<keyword evidence="4" id="KW-0961">Cell wall biogenesis/degradation</keyword>
<dbReference type="SUPFAM" id="SSF50685">
    <property type="entry name" value="Barwin-like endoglucanases"/>
    <property type="match status" value="1"/>
</dbReference>
<comment type="catalytic activity">
    <reaction evidence="1">
        <text>Exolytic cleavage of the (1-&gt;4)-beta-glycosidic linkage between N-acetylmuramic acid (MurNAc) and N-acetylglucosamine (GlcNAc) residues in peptidoglycan, from either the reducing or the non-reducing ends of the peptidoglycan chains, with concomitant formation of a 1,6-anhydrobond in the MurNAc residue.</text>
        <dbReference type="EC" id="4.2.2.n1"/>
    </reaction>
</comment>
<keyword evidence="3" id="KW-0456">Lyase</keyword>
<dbReference type="GO" id="GO:0004553">
    <property type="term" value="F:hydrolase activity, hydrolyzing O-glycosyl compounds"/>
    <property type="evidence" value="ECO:0007669"/>
    <property type="project" value="InterPro"/>
</dbReference>